<dbReference type="AlphaFoldDB" id="A0A0A7RRK6"/>
<gene>
    <name evidence="3" type="primary">CTL-9</name>
</gene>
<feature type="domain" description="C-type lectin" evidence="2">
    <location>
        <begin position="57"/>
        <end position="172"/>
    </location>
</feature>
<dbReference type="EMBL" id="KM892469">
    <property type="protein sequence ID" value="AJA37883.1"/>
    <property type="molecule type" value="mRNA"/>
</dbReference>
<dbReference type="PANTHER" id="PTHR45710">
    <property type="entry name" value="C-TYPE LECTIN DOMAIN-CONTAINING PROTEIN 180"/>
    <property type="match status" value="1"/>
</dbReference>
<dbReference type="PANTHER" id="PTHR45710:SF26">
    <property type="entry name" value="RH26557P"/>
    <property type="match status" value="1"/>
</dbReference>
<dbReference type="InterPro" id="IPR001304">
    <property type="entry name" value="C-type_lectin-like"/>
</dbReference>
<dbReference type="Gene3D" id="3.10.100.10">
    <property type="entry name" value="Mannose-Binding Protein A, subunit A"/>
    <property type="match status" value="1"/>
</dbReference>
<dbReference type="SMART" id="SM00034">
    <property type="entry name" value="CLECT"/>
    <property type="match status" value="1"/>
</dbReference>
<evidence type="ECO:0000313" key="3">
    <source>
        <dbReference type="EMBL" id="AJA37883.1"/>
    </source>
</evidence>
<sequence>MLCFVLSGKMQVFCLGAKFCTACFLYYLLHVSQTPIAALTMPDGLVTPMKFTAMVEREGKDWNSARAVCDSVDMTLATIDLYSFAFLFSSRFRRHFQKDRHFWIGLYDENTRNQTSSMGEYRWSDRCQAVQHLFWGQGFLGDSAGEFCVYAANTDLRWRTDKCSAKHQYLCQRREQMCRYNQTLPSCTLYITATKRDTIRNISVPHCLHKCENTQIDSLPCWGFTMTSSGCVLHYQATQPNCDITHHPSDYYFRTCFQLFFVNSSQFNVPSDTQHDLPVVPQCDSNVIPLRSRLKTLVTTTTEQTKTSREGSTTTDLMTSMLTQSTANTTSTKQPSTMFKTDPLIFITKFSRKQDPFLCACKCDVRRRNVTQVLERMEVTKADLSLDVKALSAKRRTKCSALDVRGSSRGMAIIGVCFVALTLSFIVVPDLASLLYHLRHGVPTTQRKARRRPCHIP</sequence>
<dbReference type="InterPro" id="IPR050828">
    <property type="entry name" value="C-type_lectin/matrix_domain"/>
</dbReference>
<feature type="transmembrane region" description="Helical" evidence="1">
    <location>
        <begin position="411"/>
        <end position="438"/>
    </location>
</feature>
<protein>
    <submittedName>
        <fullName evidence="3">C-type lectin</fullName>
    </submittedName>
</protein>
<accession>A0A0A7RRK6</accession>
<reference evidence="3" key="1">
    <citation type="journal article" date="2015" name="Dev. Comp. Immunol.">
        <title>Lectin-like molecules in transcriptome of Littorina littorea hemocytes.</title>
        <authorList>
            <person name="Gorbushin A.M."/>
            <person name="Borisova E.A."/>
        </authorList>
    </citation>
    <scope>NUCLEOTIDE SEQUENCE</scope>
</reference>
<name>A0A0A7RRK6_LITLI</name>
<dbReference type="CDD" id="cd00037">
    <property type="entry name" value="CLECT"/>
    <property type="match status" value="1"/>
</dbReference>
<evidence type="ECO:0000259" key="2">
    <source>
        <dbReference type="PROSITE" id="PS50041"/>
    </source>
</evidence>
<dbReference type="Pfam" id="PF00059">
    <property type="entry name" value="Lectin_C"/>
    <property type="match status" value="1"/>
</dbReference>
<keyword evidence="3" id="KW-0430">Lectin</keyword>
<organism evidence="3">
    <name type="scientific">Littorina littorea</name>
    <name type="common">Common periwinkle</name>
    <dbReference type="NCBI Taxonomy" id="31216"/>
    <lineage>
        <taxon>Eukaryota</taxon>
        <taxon>Metazoa</taxon>
        <taxon>Spiralia</taxon>
        <taxon>Lophotrochozoa</taxon>
        <taxon>Mollusca</taxon>
        <taxon>Gastropoda</taxon>
        <taxon>Caenogastropoda</taxon>
        <taxon>Littorinimorpha</taxon>
        <taxon>Littorinoidea</taxon>
        <taxon>Littorinidae</taxon>
        <taxon>Littorina</taxon>
    </lineage>
</organism>
<evidence type="ECO:0000256" key="1">
    <source>
        <dbReference type="SAM" id="Phobius"/>
    </source>
</evidence>
<dbReference type="GO" id="GO:0030246">
    <property type="term" value="F:carbohydrate binding"/>
    <property type="evidence" value="ECO:0007669"/>
    <property type="project" value="UniProtKB-KW"/>
</dbReference>
<keyword evidence="1" id="KW-0812">Transmembrane</keyword>
<dbReference type="PROSITE" id="PS50041">
    <property type="entry name" value="C_TYPE_LECTIN_2"/>
    <property type="match status" value="1"/>
</dbReference>
<dbReference type="InterPro" id="IPR016186">
    <property type="entry name" value="C-type_lectin-like/link_sf"/>
</dbReference>
<proteinExistence type="evidence at transcript level"/>
<dbReference type="SUPFAM" id="SSF56436">
    <property type="entry name" value="C-type lectin-like"/>
    <property type="match status" value="1"/>
</dbReference>
<keyword evidence="1" id="KW-1133">Transmembrane helix</keyword>
<dbReference type="InterPro" id="IPR016187">
    <property type="entry name" value="CTDL_fold"/>
</dbReference>
<keyword evidence="1" id="KW-0472">Membrane</keyword>